<dbReference type="InterPro" id="IPR015797">
    <property type="entry name" value="NUDIX_hydrolase-like_dom_sf"/>
</dbReference>
<reference evidence="1 2" key="1">
    <citation type="submission" date="2019-09" db="EMBL/GenBank/DDBJ databases">
        <title>Genome Sequences of Streptomyces kaniharaensis ATCC 21070.</title>
        <authorList>
            <person name="Zhu W."/>
            <person name="De Crecy-Lagard V."/>
            <person name="Richards N.G."/>
        </authorList>
    </citation>
    <scope>NUCLEOTIDE SEQUENCE [LARGE SCALE GENOMIC DNA]</scope>
    <source>
        <strain evidence="1 2">SF-557</strain>
    </source>
</reference>
<keyword evidence="2" id="KW-1185">Reference proteome</keyword>
<proteinExistence type="predicted"/>
<dbReference type="Gene3D" id="3.90.79.10">
    <property type="entry name" value="Nucleoside Triphosphate Pyrophosphohydrolase"/>
    <property type="match status" value="1"/>
</dbReference>
<name>A0A6N7KYV6_9ACTN</name>
<dbReference type="EMBL" id="WBOF01000002">
    <property type="protein sequence ID" value="MQS15995.1"/>
    <property type="molecule type" value="Genomic_DNA"/>
</dbReference>
<protein>
    <submittedName>
        <fullName evidence="1">Uncharacterized protein</fullName>
    </submittedName>
</protein>
<gene>
    <name evidence="1" type="ORF">F7Q99_28040</name>
</gene>
<organism evidence="1 2">
    <name type="scientific">Streptomyces kaniharaensis</name>
    <dbReference type="NCBI Taxonomy" id="212423"/>
    <lineage>
        <taxon>Bacteria</taxon>
        <taxon>Bacillati</taxon>
        <taxon>Actinomycetota</taxon>
        <taxon>Actinomycetes</taxon>
        <taxon>Kitasatosporales</taxon>
        <taxon>Streptomycetaceae</taxon>
        <taxon>Streptomyces</taxon>
    </lineage>
</organism>
<dbReference type="SUPFAM" id="SSF55811">
    <property type="entry name" value="Nudix"/>
    <property type="match status" value="1"/>
</dbReference>
<dbReference type="Proteomes" id="UP000450000">
    <property type="component" value="Unassembled WGS sequence"/>
</dbReference>
<dbReference type="OrthoDB" id="177518at2"/>
<dbReference type="AlphaFoldDB" id="A0A6N7KYV6"/>
<accession>A0A6N7KYV6</accession>
<dbReference type="RefSeq" id="WP_153466759.1">
    <property type="nucleotide sequence ID" value="NZ_WBOF01000002.1"/>
</dbReference>
<comment type="caution">
    <text evidence="1">The sequence shown here is derived from an EMBL/GenBank/DDBJ whole genome shotgun (WGS) entry which is preliminary data.</text>
</comment>
<evidence type="ECO:0000313" key="1">
    <source>
        <dbReference type="EMBL" id="MQS15995.1"/>
    </source>
</evidence>
<sequence length="85" mass="9380">MVVGSRLHGEVGEPAGSCWDDAGSTAKRHAFVARNCVRIAEQELDEMEFIAVELVELDEFKKVMRAGLMTDVELAYLGLDRLGLL</sequence>
<evidence type="ECO:0000313" key="2">
    <source>
        <dbReference type="Proteomes" id="UP000450000"/>
    </source>
</evidence>